<dbReference type="PANTHER" id="PTHR46066:SF2">
    <property type="entry name" value="CHITINASE DOMAIN-CONTAINING PROTEIN 1"/>
    <property type="match status" value="1"/>
</dbReference>
<dbReference type="InterPro" id="IPR011583">
    <property type="entry name" value="Chitinase_II/V-like_cat"/>
</dbReference>
<dbReference type="SMART" id="SM00042">
    <property type="entry name" value="CUB"/>
    <property type="match status" value="1"/>
</dbReference>
<accession>A0A5C6RXP9</accession>
<name>A0A5C6RXP9_9FLAO</name>
<evidence type="ECO:0000256" key="2">
    <source>
        <dbReference type="ARBA" id="ARBA00023157"/>
    </source>
</evidence>
<dbReference type="Gene3D" id="3.20.20.80">
    <property type="entry name" value="Glycosidases"/>
    <property type="match status" value="1"/>
</dbReference>
<proteinExistence type="predicted"/>
<keyword evidence="2" id="KW-1015">Disulfide bond</keyword>
<dbReference type="PROSITE" id="PS51910">
    <property type="entry name" value="GH18_2"/>
    <property type="match status" value="1"/>
</dbReference>
<dbReference type="Gene3D" id="2.60.120.560">
    <property type="entry name" value="Exo-inulinase, domain 1"/>
    <property type="match status" value="1"/>
</dbReference>
<dbReference type="EMBL" id="VOOS01000001">
    <property type="protein sequence ID" value="TXB67138.1"/>
    <property type="molecule type" value="Genomic_DNA"/>
</dbReference>
<dbReference type="SUPFAM" id="SSF49854">
    <property type="entry name" value="Spermadhesin, CUB domain"/>
    <property type="match status" value="1"/>
</dbReference>
<comment type="caution">
    <text evidence="5">The sequence shown here is derived from an EMBL/GenBank/DDBJ whole genome shotgun (WGS) entry which is preliminary data.</text>
</comment>
<dbReference type="SMART" id="SM00636">
    <property type="entry name" value="Glyco_18"/>
    <property type="match status" value="1"/>
</dbReference>
<dbReference type="InterPro" id="IPR001223">
    <property type="entry name" value="Glyco_hydro18_cat"/>
</dbReference>
<organism evidence="5 6">
    <name type="scientific">Vicingus serpentipes</name>
    <dbReference type="NCBI Taxonomy" id="1926625"/>
    <lineage>
        <taxon>Bacteria</taxon>
        <taxon>Pseudomonadati</taxon>
        <taxon>Bacteroidota</taxon>
        <taxon>Flavobacteriia</taxon>
        <taxon>Flavobacteriales</taxon>
        <taxon>Vicingaceae</taxon>
        <taxon>Vicingus</taxon>
    </lineage>
</organism>
<reference evidence="5 6" key="1">
    <citation type="submission" date="2019-08" db="EMBL/GenBank/DDBJ databases">
        <title>Genome of Vicingus serpentipes NCIMB 15042.</title>
        <authorList>
            <person name="Bowman J.P."/>
        </authorList>
    </citation>
    <scope>NUCLEOTIDE SEQUENCE [LARGE SCALE GENOMIC DNA]</scope>
    <source>
        <strain evidence="5 6">NCIMB 15042</strain>
    </source>
</reference>
<dbReference type="RefSeq" id="WP_147098405.1">
    <property type="nucleotide sequence ID" value="NZ_VOOS01000001.1"/>
</dbReference>
<dbReference type="Pfam" id="PF00704">
    <property type="entry name" value="Glyco_hydro_18"/>
    <property type="match status" value="1"/>
</dbReference>
<dbReference type="CDD" id="cd00041">
    <property type="entry name" value="CUB"/>
    <property type="match status" value="1"/>
</dbReference>
<dbReference type="Gene3D" id="3.10.50.10">
    <property type="match status" value="1"/>
</dbReference>
<dbReference type="InterPro" id="IPR035914">
    <property type="entry name" value="Sperma_CUB_dom_sf"/>
</dbReference>
<evidence type="ECO:0000313" key="5">
    <source>
        <dbReference type="EMBL" id="TXB67138.1"/>
    </source>
</evidence>
<dbReference type="InterPro" id="IPR000859">
    <property type="entry name" value="CUB_dom"/>
</dbReference>
<evidence type="ECO:0000259" key="3">
    <source>
        <dbReference type="PROSITE" id="PS01180"/>
    </source>
</evidence>
<keyword evidence="6" id="KW-1185">Reference proteome</keyword>
<dbReference type="InterPro" id="IPR026444">
    <property type="entry name" value="Secre_tail"/>
</dbReference>
<keyword evidence="1" id="KW-0732">Signal</keyword>
<dbReference type="InterPro" id="IPR017853">
    <property type="entry name" value="GH"/>
</dbReference>
<dbReference type="GO" id="GO:0005975">
    <property type="term" value="P:carbohydrate metabolic process"/>
    <property type="evidence" value="ECO:0007669"/>
    <property type="project" value="InterPro"/>
</dbReference>
<sequence>MIKNILFVILVSFVVLNLNAQYTSVHHQQLDYYNSLGNAEASFYEKNTIAVNYPNSSNKAGCALNKTVYGWHPYWVGSAYLNYNWNLLSHFSFFSYEVDAATGNANSTHGWATSAAVDAALASGNTKVTLTVTLFSNHATFFSSPTAQQTLITNLINLIQSRGAHGVNIDIEGLPSANKNDFTNFMISLANQMHAAIPNSEVSTVLYAVDWNNVFDFSSMASVVDQFIIMGYDYYWSGSSSTGPNDPLYHFDVSYNFSLSKSITYYLNKGCPKDKLILGLPYYGREWSTSSVTVPSSTTASGNAKIYNDVKDNISGNYSLTNYAYDTDSYSDIYVFNNGTQKQCFISLENSIIKRLEHINTSGIGGMGIWALGYDDGYTELWDAIENNMTDCFSNPCSGEIHDFGGPTKNYYDNENYTWTIQPKGATSIALSFTSFDVETDFDYLYIYDGNTDLAPQISGSPFTGTTLPPDFNSTTGAITFKFTSDNLTTKSGFTANYTCIIDTIKPTTQISLAPNPAVSNFSSTFTDADNLGGSGVKHQFYQVADHNGTEWFSNDQNGFFNDEFNNGTIHSNWIDSSGVWNNSGVYISQTDESNSNTNIYASCNQNGYNKYLYNYQMQISGSGANKRAGFHYMCDDASQPNRGNSYFIWFRQDDAKLQFYKVVNDTFSLEKDVSITYNANQWYDIKIVYDKITGETEVWMDDDFVSSWIDVSPLTIGNHISLRSGNCIYDVENLRVYKNRTATELINVGSNPSDDIRYSGTPAGRINSIVIDNAYNVSVLATEFVNVDLTTSLEELNNIDFEVYPNPTNHNITVSFNDNQNRDIRISNIGGKTLITQKIVAKKQTINVSDLVPGIYFLKVKSNNELKTIKLIKQ</sequence>
<dbReference type="Pfam" id="PF18962">
    <property type="entry name" value="Por_Secre_tail"/>
    <property type="match status" value="1"/>
</dbReference>
<dbReference type="NCBIfam" id="TIGR04183">
    <property type="entry name" value="Por_Secre_tail"/>
    <property type="match status" value="1"/>
</dbReference>
<feature type="domain" description="GH18" evidence="4">
    <location>
        <begin position="65"/>
        <end position="392"/>
    </location>
</feature>
<dbReference type="GO" id="GO:0008061">
    <property type="term" value="F:chitin binding"/>
    <property type="evidence" value="ECO:0007669"/>
    <property type="project" value="InterPro"/>
</dbReference>
<dbReference type="InterPro" id="IPR029070">
    <property type="entry name" value="Chitinase_insertion_sf"/>
</dbReference>
<dbReference type="Pfam" id="PF00431">
    <property type="entry name" value="CUB"/>
    <property type="match status" value="1"/>
</dbReference>
<dbReference type="OrthoDB" id="1185215at2"/>
<gene>
    <name evidence="5" type="ORF">FRY74_02835</name>
</gene>
<protein>
    <submittedName>
        <fullName evidence="5">T9SS type A sorting domain-containing protein</fullName>
    </submittedName>
</protein>
<feature type="domain" description="CUB" evidence="3">
    <location>
        <begin position="389"/>
        <end position="501"/>
    </location>
</feature>
<dbReference type="PANTHER" id="PTHR46066">
    <property type="entry name" value="CHITINASE DOMAIN-CONTAINING PROTEIN 1 FAMILY MEMBER"/>
    <property type="match status" value="1"/>
</dbReference>
<evidence type="ECO:0000259" key="4">
    <source>
        <dbReference type="PROSITE" id="PS51910"/>
    </source>
</evidence>
<dbReference type="AlphaFoldDB" id="A0A5C6RXP9"/>
<dbReference type="Proteomes" id="UP000321721">
    <property type="component" value="Unassembled WGS sequence"/>
</dbReference>
<evidence type="ECO:0000313" key="6">
    <source>
        <dbReference type="Proteomes" id="UP000321721"/>
    </source>
</evidence>
<dbReference type="Gene3D" id="2.60.120.290">
    <property type="entry name" value="Spermadhesin, CUB domain"/>
    <property type="match status" value="1"/>
</dbReference>
<dbReference type="PROSITE" id="PS01180">
    <property type="entry name" value="CUB"/>
    <property type="match status" value="1"/>
</dbReference>
<dbReference type="SUPFAM" id="SSF51445">
    <property type="entry name" value="(Trans)glycosidases"/>
    <property type="match status" value="1"/>
</dbReference>
<evidence type="ECO:0000256" key="1">
    <source>
        <dbReference type="ARBA" id="ARBA00022729"/>
    </source>
</evidence>